<dbReference type="HOGENOM" id="CLU_1080642_0_0_9"/>
<dbReference type="EMBL" id="CP002780">
    <property type="protein sequence ID" value="AEG61690.1"/>
    <property type="molecule type" value="Genomic_DNA"/>
</dbReference>
<reference evidence="2" key="1">
    <citation type="submission" date="2011-05" db="EMBL/GenBank/DDBJ databases">
        <title>Complete sequence of Desulfotomaculum ruminis DSM 2154.</title>
        <authorList>
            <person name="Lucas S."/>
            <person name="Copeland A."/>
            <person name="Lapidus A."/>
            <person name="Cheng J.-F."/>
            <person name="Goodwin L."/>
            <person name="Pitluck S."/>
            <person name="Lu M."/>
            <person name="Detter J.C."/>
            <person name="Han C."/>
            <person name="Tapia R."/>
            <person name="Land M."/>
            <person name="Hauser L."/>
            <person name="Kyrpides N."/>
            <person name="Ivanova N."/>
            <person name="Mikhailova N."/>
            <person name="Pagani I."/>
            <person name="Stams A.J.M."/>
            <person name="Plugge C.M."/>
            <person name="Muyzer G."/>
            <person name="Kuever J."/>
            <person name="Parshina S.N."/>
            <person name="Ivanova A.E."/>
            <person name="Nazina T.N."/>
            <person name="Brambilla E."/>
            <person name="Spring S."/>
            <person name="Klenk H.-P."/>
            <person name="Woyke T."/>
        </authorList>
    </citation>
    <scope>NUCLEOTIDE SEQUENCE [LARGE SCALE GENOMIC DNA]</scope>
    <source>
        <strain evidence="2">ATCC 23193 / DSM 2154 / NCIB 8452 / DL</strain>
    </source>
</reference>
<organism evidence="1 2">
    <name type="scientific">Desulforamulus ruminis (strain ATCC 23193 / DSM 2154 / NCIMB 8452 / DL)</name>
    <name type="common">Desulfotomaculum ruminis</name>
    <dbReference type="NCBI Taxonomy" id="696281"/>
    <lineage>
        <taxon>Bacteria</taxon>
        <taxon>Bacillati</taxon>
        <taxon>Bacillota</taxon>
        <taxon>Clostridia</taxon>
        <taxon>Eubacteriales</taxon>
        <taxon>Peptococcaceae</taxon>
        <taxon>Desulforamulus</taxon>
    </lineage>
</organism>
<dbReference type="OrthoDB" id="3099018at2"/>
<dbReference type="Proteomes" id="UP000009234">
    <property type="component" value="Chromosome"/>
</dbReference>
<dbReference type="AlphaFoldDB" id="F6DLP8"/>
<keyword evidence="2" id="KW-1185">Reference proteome</keyword>
<dbReference type="KEGG" id="dru:Desru_3487"/>
<name>F6DLP8_DESRL</name>
<gene>
    <name evidence="1" type="ordered locus">Desru_3487</name>
</gene>
<dbReference type="STRING" id="696281.Desru_3487"/>
<evidence type="ECO:0000313" key="2">
    <source>
        <dbReference type="Proteomes" id="UP000009234"/>
    </source>
</evidence>
<dbReference type="RefSeq" id="WP_013843436.1">
    <property type="nucleotide sequence ID" value="NC_015589.1"/>
</dbReference>
<sequence length="257" mass="27088">MTWKGIGTEENQETIKTRIGQNTDPAGITTLFARLKQIYDYLTTNLSSSRASKIDNMDTTVSSRQANWGATTTHKDRIDANISSRAAQTTADTINTNVGSNADVSSATGSIHGKLKDIKANISSLASTKGPIGASGSSAVTSDSYITVLDISGPGLLHSIRVSSSISNSVDGAGIRITVDGYVLAQGSCGPTACAANAYCYPIAGFYLANNGSMLFNLISNDGTVSGRNAEIQFKNSLKIEAYRETGILNVEWLCLK</sequence>
<protein>
    <submittedName>
        <fullName evidence="1">Uncharacterized protein</fullName>
    </submittedName>
</protein>
<proteinExistence type="predicted"/>
<evidence type="ECO:0000313" key="1">
    <source>
        <dbReference type="EMBL" id="AEG61690.1"/>
    </source>
</evidence>
<reference evidence="1 2" key="2">
    <citation type="journal article" date="2012" name="Stand. Genomic Sci.">
        <title>Complete genome sequence of the sulfate-reducing firmicute Desulfotomaculum ruminis type strain (DL(T)).</title>
        <authorList>
            <person name="Spring S."/>
            <person name="Visser M."/>
            <person name="Lu M."/>
            <person name="Copeland A."/>
            <person name="Lapidus A."/>
            <person name="Lucas S."/>
            <person name="Cheng J.F."/>
            <person name="Han C."/>
            <person name="Tapia R."/>
            <person name="Goodwin L.A."/>
            <person name="Pitluck S."/>
            <person name="Ivanova N."/>
            <person name="Land M."/>
            <person name="Hauser L."/>
            <person name="Larimer F."/>
            <person name="Rohde M."/>
            <person name="Goker M."/>
            <person name="Detter J.C."/>
            <person name="Kyrpides N.C."/>
            <person name="Woyke T."/>
            <person name="Schaap P.J."/>
            <person name="Plugge C.M."/>
            <person name="Muyzer G."/>
            <person name="Kuever J."/>
            <person name="Pereira I.A."/>
            <person name="Parshina S.N."/>
            <person name="Bernier-Latmani R."/>
            <person name="Stams A.J."/>
            <person name="Klenk H.P."/>
        </authorList>
    </citation>
    <scope>NUCLEOTIDE SEQUENCE [LARGE SCALE GENOMIC DNA]</scope>
    <source>
        <strain evidence="2">ATCC 23193 / DSM 2154 / NCIB 8452 / DL</strain>
    </source>
</reference>
<dbReference type="eggNOG" id="ENOG502ZE2X">
    <property type="taxonomic scope" value="Bacteria"/>
</dbReference>
<accession>F6DLP8</accession>